<name>A0A9N8E7C4_9STRA</name>
<evidence type="ECO:0000313" key="3">
    <source>
        <dbReference type="Proteomes" id="UP001153069"/>
    </source>
</evidence>
<feature type="region of interest" description="Disordered" evidence="1">
    <location>
        <begin position="123"/>
        <end position="159"/>
    </location>
</feature>
<accession>A0A9N8E7C4</accession>
<dbReference type="AlphaFoldDB" id="A0A9N8E7C4"/>
<reference evidence="2" key="1">
    <citation type="submission" date="2020-06" db="EMBL/GenBank/DDBJ databases">
        <authorList>
            <consortium name="Plant Systems Biology data submission"/>
        </authorList>
    </citation>
    <scope>NUCLEOTIDE SEQUENCE</scope>
    <source>
        <strain evidence="2">D6</strain>
    </source>
</reference>
<gene>
    <name evidence="2" type="ORF">SEMRO_590_G171930.1</name>
</gene>
<evidence type="ECO:0000313" key="2">
    <source>
        <dbReference type="EMBL" id="CAB9513425.1"/>
    </source>
</evidence>
<evidence type="ECO:0000256" key="1">
    <source>
        <dbReference type="SAM" id="MobiDB-lite"/>
    </source>
</evidence>
<keyword evidence="3" id="KW-1185">Reference proteome</keyword>
<organism evidence="2 3">
    <name type="scientific">Seminavis robusta</name>
    <dbReference type="NCBI Taxonomy" id="568900"/>
    <lineage>
        <taxon>Eukaryota</taxon>
        <taxon>Sar</taxon>
        <taxon>Stramenopiles</taxon>
        <taxon>Ochrophyta</taxon>
        <taxon>Bacillariophyta</taxon>
        <taxon>Bacillariophyceae</taxon>
        <taxon>Bacillariophycidae</taxon>
        <taxon>Naviculales</taxon>
        <taxon>Naviculaceae</taxon>
        <taxon>Seminavis</taxon>
    </lineage>
</organism>
<dbReference type="EMBL" id="CAICTM010000589">
    <property type="protein sequence ID" value="CAB9513425.1"/>
    <property type="molecule type" value="Genomic_DNA"/>
</dbReference>
<sequence>MMRDLVERAVEVCRNVPHWGEIHFSNSDCLMAVGVENESTYSESNTRQFHRVMKGLDQIHGPPFHPNTEEDNTKRAVYLASLIVVNPGTGKKAALAYIMRVAGFTDHLCGPGKDYVRVSRRVTAAKKKKPPPPPPAPPAIAPQNVPKAPQHRPPAAHPYRAKAPVKEVQVHDDDSVAPSMILSPMSASSFSTASREPARKKSTVDDEDLVDFFNTPPYFAYAETMPPSFSSAASDASSQSVNLSYKDAKHRPKSINSNISHLTTSKTHRRTTQAAQIERQQGREFENLRKSMYKAGTVIYKLGVSRSRSKRPS</sequence>
<comment type="caution">
    <text evidence="2">The sequence shown here is derived from an EMBL/GenBank/DDBJ whole genome shotgun (WGS) entry which is preliminary data.</text>
</comment>
<feature type="compositionally biased region" description="Pro residues" evidence="1">
    <location>
        <begin position="131"/>
        <end position="140"/>
    </location>
</feature>
<dbReference type="Proteomes" id="UP001153069">
    <property type="component" value="Unassembled WGS sequence"/>
</dbReference>
<protein>
    <submittedName>
        <fullName evidence="2">Uncharacterized protein</fullName>
    </submittedName>
</protein>
<proteinExistence type="predicted"/>